<evidence type="ECO:0000313" key="2">
    <source>
        <dbReference type="EMBL" id="UQC83081.1"/>
    </source>
</evidence>
<dbReference type="AlphaFoldDB" id="A0A9Q8SUK2"/>
<sequence>MVDCYSPLVPFSSVEIPFGKSVTGYRYLILYRARWENGKTGTNGAFQYTSTHLNPRYLDLEGCKDKLHEAPYAPFRCDLGLLRMLLLTAVHGLLLLCVYEVCLSVVRLPTLVHGLTVVDGGYLTLVPFRNQGLVSTFAGGAVATTTVTSTSLFCMCFSLLSLSPSPLALDQDICFSINFSICHPRDHISHRLRAHPCFRRTPACDETGTVCTVPTTTSNLRLFYFRQAAWTAHTQSRLPSKYWRRSLATVSVQERSGRHYCVWTVSDTAFDNHLATIIHHFDHLTVWHWRIAPGLNRENNPSKDAAPTSPENGVLEQIGVCLGLVSWSVSGGVRPWELGTGNHPPATPKPQPWPSLIARTGRVQQPFVRVSQEPQNHPLATAFYGLRQPGRKRDDAYGYLGPGRRSTCWSASSGQPSIPKQARRPSCWDDFRPPSRFGTIIPSKVTIELSGATAIHHFGRVRAGASPTGPNLALAETMCTKLQGISHGSSTFEANLDISDNWRDSGAASGARSIFAEDRNELHSPAFWASLRKFNYQTTYAKRLVVSGEPISDRAACFSRPRGPVPFPNFPLSPWSSDLIQCGGASENHVVSSPEQPYMEPLANHLMKSPNTTASRCYFRGSGNAVPVSLTRDTMVEDEDHFFCRLISPSGKPIPLALRYSLFSAFFQPTDDTRWHERPSQLRSQAGPIQRRVVEWDDGLNHCANDYSRSRSPTARLDSGVSSAMTLFGFLLEALREPPKAVDDGPFSSASVKNGLLFMAHGEIKVPGSYGCLCFWLGTLGSASSVGTESATYLLCVPDRSTHHRQVSSGRGRGEEEDEPNKCFASSASRMPLASWEILFPERRGPESYALRPRRWRGTRKIEKGPRSTLRSQFLRPRHRGRRVGVSSKLSSSAWTSGERRQKTDQRERTAKIPFLRSLVTLLEFEFKSVKGLWSRTWPAIFPLDIETPIFIDTSCKLSSILDEDASRVDLGGSAIDLMLNMFPLAFNSGVFVITPLITARYVEQNGSPPPDKIMLNQVPGACTYPVLFHPRFVAIEWYVCGTPPPRVSKSCFPSSLKKRTRFS</sequence>
<organism evidence="2 3">
    <name type="scientific">Colletotrichum lupini</name>
    <dbReference type="NCBI Taxonomy" id="145971"/>
    <lineage>
        <taxon>Eukaryota</taxon>
        <taxon>Fungi</taxon>
        <taxon>Dikarya</taxon>
        <taxon>Ascomycota</taxon>
        <taxon>Pezizomycotina</taxon>
        <taxon>Sordariomycetes</taxon>
        <taxon>Hypocreomycetidae</taxon>
        <taxon>Glomerellales</taxon>
        <taxon>Glomerellaceae</taxon>
        <taxon>Colletotrichum</taxon>
        <taxon>Colletotrichum acutatum species complex</taxon>
    </lineage>
</organism>
<keyword evidence="3" id="KW-1185">Reference proteome</keyword>
<protein>
    <submittedName>
        <fullName evidence="2">Uncharacterized protein</fullName>
    </submittedName>
</protein>
<accession>A0A9Q8SUK2</accession>
<evidence type="ECO:0000256" key="1">
    <source>
        <dbReference type="SAM" id="MobiDB-lite"/>
    </source>
</evidence>
<evidence type="ECO:0000313" key="3">
    <source>
        <dbReference type="Proteomes" id="UP000830671"/>
    </source>
</evidence>
<dbReference type="Proteomes" id="UP000830671">
    <property type="component" value="Chromosome 4"/>
</dbReference>
<dbReference type="GeneID" id="73342570"/>
<proteinExistence type="predicted"/>
<dbReference type="EMBL" id="CP019476">
    <property type="protein sequence ID" value="UQC83081.1"/>
    <property type="molecule type" value="Genomic_DNA"/>
</dbReference>
<dbReference type="KEGG" id="clup:CLUP02_08572"/>
<feature type="region of interest" description="Disordered" evidence="1">
    <location>
        <begin position="879"/>
        <end position="908"/>
    </location>
</feature>
<dbReference type="RefSeq" id="XP_049144703.1">
    <property type="nucleotide sequence ID" value="XM_049287560.1"/>
</dbReference>
<reference evidence="2" key="1">
    <citation type="journal article" date="2021" name="Mol. Plant Microbe Interact.">
        <title>Complete Genome Sequence of the Plant-Pathogenic Fungus Colletotrichum lupini.</title>
        <authorList>
            <person name="Baroncelli R."/>
            <person name="Pensec F."/>
            <person name="Da Lio D."/>
            <person name="Boufleur T."/>
            <person name="Vicente I."/>
            <person name="Sarrocco S."/>
            <person name="Picot A."/>
            <person name="Baraldi E."/>
            <person name="Sukno S."/>
            <person name="Thon M."/>
            <person name="Le Floch G."/>
        </authorList>
    </citation>
    <scope>NUCLEOTIDE SEQUENCE</scope>
    <source>
        <strain evidence="2">IMI 504893</strain>
    </source>
</reference>
<gene>
    <name evidence="2" type="ORF">CLUP02_08572</name>
</gene>
<feature type="compositionally biased region" description="Basic and acidic residues" evidence="1">
    <location>
        <begin position="898"/>
        <end position="908"/>
    </location>
</feature>
<name>A0A9Q8SUK2_9PEZI</name>